<name>A0ABQ2NI34_9FLAO</name>
<sequence>MFSCKKEEKTNSKVKKKTLEKIKNDTIFIKEKCAVFLIPEKNLIIKNVQNKGFDKHYKEIDEFGYAKMYIENKGLKVISTNSKFLIFKNLKENFIIDANQENKILKLYLFDINKKPLLIDNINIENEYKNYFGEKDILKFSKKEETVQFIFNAIACPCAQWTNFNNKKSTEKFYLIDDKKLT</sequence>
<proteinExistence type="predicted"/>
<reference evidence="2" key="1">
    <citation type="journal article" date="2019" name="Int. J. Syst. Evol. Microbiol.">
        <title>The Global Catalogue of Microorganisms (GCM) 10K type strain sequencing project: providing services to taxonomists for standard genome sequencing and annotation.</title>
        <authorList>
            <consortium name="The Broad Institute Genomics Platform"/>
            <consortium name="The Broad Institute Genome Sequencing Center for Infectious Disease"/>
            <person name="Wu L."/>
            <person name="Ma J."/>
        </authorList>
    </citation>
    <scope>NUCLEOTIDE SEQUENCE [LARGE SCALE GENOMIC DNA]</scope>
    <source>
        <strain evidence="2">CGMCC 1.7656</strain>
    </source>
</reference>
<gene>
    <name evidence="1" type="ORF">GCM10010992_07320</name>
</gene>
<organism evidence="1 2">
    <name type="scientific">Cloacibacterium rupense</name>
    <dbReference type="NCBI Taxonomy" id="517423"/>
    <lineage>
        <taxon>Bacteria</taxon>
        <taxon>Pseudomonadati</taxon>
        <taxon>Bacteroidota</taxon>
        <taxon>Flavobacteriia</taxon>
        <taxon>Flavobacteriales</taxon>
        <taxon>Weeksellaceae</taxon>
    </lineage>
</organism>
<keyword evidence="2" id="KW-1185">Reference proteome</keyword>
<dbReference type="EMBL" id="BMLV01000001">
    <property type="protein sequence ID" value="GGP02538.1"/>
    <property type="molecule type" value="Genomic_DNA"/>
</dbReference>
<evidence type="ECO:0008006" key="3">
    <source>
        <dbReference type="Google" id="ProtNLM"/>
    </source>
</evidence>
<evidence type="ECO:0000313" key="2">
    <source>
        <dbReference type="Proteomes" id="UP000620064"/>
    </source>
</evidence>
<protein>
    <recommendedName>
        <fullName evidence="3">Lipoprotein</fullName>
    </recommendedName>
</protein>
<comment type="caution">
    <text evidence="1">The sequence shown here is derived from an EMBL/GenBank/DDBJ whole genome shotgun (WGS) entry which is preliminary data.</text>
</comment>
<evidence type="ECO:0000313" key="1">
    <source>
        <dbReference type="EMBL" id="GGP02538.1"/>
    </source>
</evidence>
<dbReference type="Proteomes" id="UP000620064">
    <property type="component" value="Unassembled WGS sequence"/>
</dbReference>
<accession>A0ABQ2NI34</accession>